<evidence type="ECO:0000313" key="2">
    <source>
        <dbReference type="Proteomes" id="UP000198598"/>
    </source>
</evidence>
<dbReference type="InterPro" id="IPR023393">
    <property type="entry name" value="START-like_dom_sf"/>
</dbReference>
<keyword evidence="2" id="KW-1185">Reference proteome</keyword>
<organism evidence="1 2">
    <name type="scientific">Spirosoma endophyticum</name>
    <dbReference type="NCBI Taxonomy" id="662367"/>
    <lineage>
        <taxon>Bacteria</taxon>
        <taxon>Pseudomonadati</taxon>
        <taxon>Bacteroidota</taxon>
        <taxon>Cytophagia</taxon>
        <taxon>Cytophagales</taxon>
        <taxon>Cytophagaceae</taxon>
        <taxon>Spirosoma</taxon>
    </lineage>
</organism>
<gene>
    <name evidence="1" type="ORF">SAMN05216167_101372</name>
</gene>
<dbReference type="OrthoDB" id="838246at2"/>
<dbReference type="Proteomes" id="UP000198598">
    <property type="component" value="Unassembled WGS sequence"/>
</dbReference>
<dbReference type="EMBL" id="FOLQ01000001">
    <property type="protein sequence ID" value="SFC05939.1"/>
    <property type="molecule type" value="Genomic_DNA"/>
</dbReference>
<dbReference type="RefSeq" id="WP_093822747.1">
    <property type="nucleotide sequence ID" value="NZ_FOLQ01000001.1"/>
</dbReference>
<accession>A0A1I1G282</accession>
<sequence>MHLRLVTQVRQSLPIVWAGFNLALFERLNPPFPPVKVIRFDGCLRGDVVHLRLNFFLFQQDWVSHIVDQQQTDTEIFFVDKGIQLPFFLSFWQHHHGLLRVLDEKNGNQTSIVDDITFKTPFLLTDYILYPLLWLQFAYRRPIYRRVFGQQ</sequence>
<protein>
    <submittedName>
        <fullName evidence="1">Ligand-binding SRPBCC domain-containing protein</fullName>
    </submittedName>
</protein>
<name>A0A1I1G282_9BACT</name>
<reference evidence="1 2" key="1">
    <citation type="submission" date="2016-10" db="EMBL/GenBank/DDBJ databases">
        <authorList>
            <person name="de Groot N.N."/>
        </authorList>
    </citation>
    <scope>NUCLEOTIDE SEQUENCE [LARGE SCALE GENOMIC DNA]</scope>
    <source>
        <strain evidence="1 2">DSM 26130</strain>
    </source>
</reference>
<proteinExistence type="predicted"/>
<dbReference type="STRING" id="662367.SAMN05216167_101372"/>
<dbReference type="Gene3D" id="3.30.530.20">
    <property type="match status" value="1"/>
</dbReference>
<dbReference type="AlphaFoldDB" id="A0A1I1G282"/>
<evidence type="ECO:0000313" key="1">
    <source>
        <dbReference type="EMBL" id="SFC05939.1"/>
    </source>
</evidence>